<evidence type="ECO:0000313" key="2">
    <source>
        <dbReference type="EMBL" id="SMX98456.1"/>
    </source>
</evidence>
<dbReference type="GO" id="GO:0008803">
    <property type="term" value="F:bis(5'-nucleosyl)-tetraphosphatase (symmetrical) activity"/>
    <property type="evidence" value="ECO:0007669"/>
    <property type="project" value="TreeGrafter"/>
</dbReference>
<feature type="domain" description="Calcineurin-like phosphoesterase" evidence="1">
    <location>
        <begin position="5"/>
        <end position="205"/>
    </location>
</feature>
<dbReference type="Proteomes" id="UP000234498">
    <property type="component" value="Unassembled WGS sequence"/>
</dbReference>
<gene>
    <name evidence="2" type="ORF">BLIN101_03297</name>
</gene>
<dbReference type="EC" id="3.1.3.16" evidence="2"/>
<evidence type="ECO:0000259" key="1">
    <source>
        <dbReference type="Pfam" id="PF00149"/>
    </source>
</evidence>
<dbReference type="InterPro" id="IPR029052">
    <property type="entry name" value="Metallo-depent_PP-like"/>
</dbReference>
<dbReference type="AlphaFoldDB" id="A0A2H1KFG7"/>
<reference evidence="2 3" key="1">
    <citation type="submission" date="2017-03" db="EMBL/GenBank/DDBJ databases">
        <authorList>
            <person name="Afonso C.L."/>
            <person name="Miller P.J."/>
            <person name="Scott M.A."/>
            <person name="Spackman E."/>
            <person name="Goraichik I."/>
            <person name="Dimitrov K.M."/>
            <person name="Suarez D.L."/>
            <person name="Swayne D.E."/>
        </authorList>
    </citation>
    <scope>NUCLEOTIDE SEQUENCE [LARGE SCALE GENOMIC DNA]</scope>
    <source>
        <strain evidence="2 3">Mu101</strain>
    </source>
</reference>
<proteinExistence type="predicted"/>
<name>A0A2H1KFG7_BRELN</name>
<dbReference type="InterPro" id="IPR050126">
    <property type="entry name" value="Ap4A_hydrolase"/>
</dbReference>
<dbReference type="PANTHER" id="PTHR42850:SF4">
    <property type="entry name" value="ZINC-DEPENDENT ENDOPOLYPHOSPHATASE"/>
    <property type="match status" value="1"/>
</dbReference>
<dbReference type="GO" id="GO:0004722">
    <property type="term" value="F:protein serine/threonine phosphatase activity"/>
    <property type="evidence" value="ECO:0007669"/>
    <property type="project" value="UniProtKB-EC"/>
</dbReference>
<dbReference type="RefSeq" id="WP_101596734.1">
    <property type="nucleotide sequence ID" value="NZ_FXZA01000035.1"/>
</dbReference>
<sequence length="263" mass="29176">MTIERTYALSDIHGHIGPFRAALQLVDLDRDPAAELVLLGDYVDRGPASREVLETVRDLQQRFPDRVTALLGNHDDWFLDWLDADDEDSSWLLGDADLGTVKSFLDPLELAHALGHDDPGSDASVLDGPTMNHNIKRVILDRHADLIEWLRGLPRVHETDEQIFVHAGVDEEAGDLWRAATPDHVLTEKFPPTFGPFVKTVIAGHVRTSEMHEDGSHVTFHDGDSHYYIDGSVEVTGRLNVLRFSVAGGTYESFVAGPVVETD</sequence>
<dbReference type="OrthoDB" id="4546548at2"/>
<keyword evidence="2" id="KW-0378">Hydrolase</keyword>
<dbReference type="SUPFAM" id="SSF56300">
    <property type="entry name" value="Metallo-dependent phosphatases"/>
    <property type="match status" value="1"/>
</dbReference>
<evidence type="ECO:0000313" key="3">
    <source>
        <dbReference type="Proteomes" id="UP000234498"/>
    </source>
</evidence>
<dbReference type="InterPro" id="IPR004843">
    <property type="entry name" value="Calcineurin-like_PHP"/>
</dbReference>
<accession>A0A2H1KFG7</accession>
<dbReference type="GO" id="GO:0110154">
    <property type="term" value="P:RNA decapping"/>
    <property type="evidence" value="ECO:0007669"/>
    <property type="project" value="TreeGrafter"/>
</dbReference>
<protein>
    <submittedName>
        <fullName evidence="2">Serine/threonine protein phosphatase 1</fullName>
        <ecNumber evidence="2">3.1.3.16</ecNumber>
    </submittedName>
</protein>
<dbReference type="EMBL" id="FXZA01000035">
    <property type="protein sequence ID" value="SMX98456.1"/>
    <property type="molecule type" value="Genomic_DNA"/>
</dbReference>
<dbReference type="Gene3D" id="3.60.21.10">
    <property type="match status" value="1"/>
</dbReference>
<dbReference type="GO" id="GO:0005737">
    <property type="term" value="C:cytoplasm"/>
    <property type="evidence" value="ECO:0007669"/>
    <property type="project" value="TreeGrafter"/>
</dbReference>
<organism evidence="2 3">
    <name type="scientific">Brevibacterium linens</name>
    <dbReference type="NCBI Taxonomy" id="1703"/>
    <lineage>
        <taxon>Bacteria</taxon>
        <taxon>Bacillati</taxon>
        <taxon>Actinomycetota</taxon>
        <taxon>Actinomycetes</taxon>
        <taxon>Micrococcales</taxon>
        <taxon>Brevibacteriaceae</taxon>
        <taxon>Brevibacterium</taxon>
    </lineage>
</organism>
<dbReference type="Pfam" id="PF00149">
    <property type="entry name" value="Metallophos"/>
    <property type="match status" value="1"/>
</dbReference>
<dbReference type="PANTHER" id="PTHR42850">
    <property type="entry name" value="METALLOPHOSPHOESTERASE"/>
    <property type="match status" value="1"/>
</dbReference>